<dbReference type="InterPro" id="IPR052973">
    <property type="entry name" value="Fungal_sec-metab_reg_TF"/>
</dbReference>
<sequence>MALAGDPARQTWAHLSYRDGPGVSNQGEALSYGGFIETGQLQYQQPRTLSAHQSPVIQRSIHASDELAGGSSHVLESQPRINYSLLHAHVVPTSIRKQKKGRGGRQPGSHLPADDAANARSVRGVGSCWRCSFQKTKCSTHMTCSTCSAIVNFRTWPLGCERRSIKDMLRNSLVPGE</sequence>
<proteinExistence type="predicted"/>
<dbReference type="PANTHER" id="PTHR35392">
    <property type="entry name" value="ZN(II)2CYS6 TRANSCRIPTION FACTOR (EUROFUNG)-RELATED-RELATED"/>
    <property type="match status" value="1"/>
</dbReference>
<evidence type="ECO:0000313" key="2">
    <source>
        <dbReference type="EMBL" id="OJJ44505.1"/>
    </source>
</evidence>
<dbReference type="EMBL" id="KV878347">
    <property type="protein sequence ID" value="OJJ44505.1"/>
    <property type="molecule type" value="Genomic_DNA"/>
</dbReference>
<evidence type="ECO:0000313" key="3">
    <source>
        <dbReference type="Proteomes" id="UP000184188"/>
    </source>
</evidence>
<accession>A0A1L9SBE9</accession>
<dbReference type="PANTHER" id="PTHR35392:SF1">
    <property type="entry name" value="ZN(II)2CYS6 TRANSCRIPTION FACTOR (EUROFUNG)"/>
    <property type="match status" value="1"/>
</dbReference>
<dbReference type="GeneID" id="34615959"/>
<feature type="region of interest" description="Disordered" evidence="1">
    <location>
        <begin position="95"/>
        <end position="117"/>
    </location>
</feature>
<dbReference type="VEuPathDB" id="FungiDB:ASPZODRAFT_680183"/>
<dbReference type="RefSeq" id="XP_022579015.1">
    <property type="nucleotide sequence ID" value="XM_022729495.1"/>
</dbReference>
<name>A0A1L9SBE9_9EURO</name>
<organism evidence="2 3">
    <name type="scientific">Penicilliopsis zonata CBS 506.65</name>
    <dbReference type="NCBI Taxonomy" id="1073090"/>
    <lineage>
        <taxon>Eukaryota</taxon>
        <taxon>Fungi</taxon>
        <taxon>Dikarya</taxon>
        <taxon>Ascomycota</taxon>
        <taxon>Pezizomycotina</taxon>
        <taxon>Eurotiomycetes</taxon>
        <taxon>Eurotiomycetidae</taxon>
        <taxon>Eurotiales</taxon>
        <taxon>Aspergillaceae</taxon>
        <taxon>Penicilliopsis</taxon>
    </lineage>
</organism>
<evidence type="ECO:0000256" key="1">
    <source>
        <dbReference type="SAM" id="MobiDB-lite"/>
    </source>
</evidence>
<dbReference type="Proteomes" id="UP000184188">
    <property type="component" value="Unassembled WGS sequence"/>
</dbReference>
<dbReference type="AlphaFoldDB" id="A0A1L9SBE9"/>
<reference evidence="3" key="1">
    <citation type="journal article" date="2017" name="Genome Biol.">
        <title>Comparative genomics reveals high biological diversity and specific adaptations in the industrially and medically important fungal genus Aspergillus.</title>
        <authorList>
            <person name="de Vries R.P."/>
            <person name="Riley R."/>
            <person name="Wiebenga A."/>
            <person name="Aguilar-Osorio G."/>
            <person name="Amillis S."/>
            <person name="Uchima C.A."/>
            <person name="Anderluh G."/>
            <person name="Asadollahi M."/>
            <person name="Askin M."/>
            <person name="Barry K."/>
            <person name="Battaglia E."/>
            <person name="Bayram O."/>
            <person name="Benocci T."/>
            <person name="Braus-Stromeyer S.A."/>
            <person name="Caldana C."/>
            <person name="Canovas D."/>
            <person name="Cerqueira G.C."/>
            <person name="Chen F."/>
            <person name="Chen W."/>
            <person name="Choi C."/>
            <person name="Clum A."/>
            <person name="Dos Santos R.A."/>
            <person name="Damasio A.R."/>
            <person name="Diallinas G."/>
            <person name="Emri T."/>
            <person name="Fekete E."/>
            <person name="Flipphi M."/>
            <person name="Freyberg S."/>
            <person name="Gallo A."/>
            <person name="Gournas C."/>
            <person name="Habgood R."/>
            <person name="Hainaut M."/>
            <person name="Harispe M.L."/>
            <person name="Henrissat B."/>
            <person name="Hilden K.S."/>
            <person name="Hope R."/>
            <person name="Hossain A."/>
            <person name="Karabika E."/>
            <person name="Karaffa L."/>
            <person name="Karanyi Z."/>
            <person name="Krasevec N."/>
            <person name="Kuo A."/>
            <person name="Kusch H."/>
            <person name="LaButti K."/>
            <person name="Lagendijk E.L."/>
            <person name="Lapidus A."/>
            <person name="Levasseur A."/>
            <person name="Lindquist E."/>
            <person name="Lipzen A."/>
            <person name="Logrieco A.F."/>
            <person name="MacCabe A."/>
            <person name="Maekelae M.R."/>
            <person name="Malavazi I."/>
            <person name="Melin P."/>
            <person name="Meyer V."/>
            <person name="Mielnichuk N."/>
            <person name="Miskei M."/>
            <person name="Molnar A.P."/>
            <person name="Mule G."/>
            <person name="Ngan C.Y."/>
            <person name="Orejas M."/>
            <person name="Orosz E."/>
            <person name="Ouedraogo J.P."/>
            <person name="Overkamp K.M."/>
            <person name="Park H.-S."/>
            <person name="Perrone G."/>
            <person name="Piumi F."/>
            <person name="Punt P.J."/>
            <person name="Ram A.F."/>
            <person name="Ramon A."/>
            <person name="Rauscher S."/>
            <person name="Record E."/>
            <person name="Riano-Pachon D.M."/>
            <person name="Robert V."/>
            <person name="Roehrig J."/>
            <person name="Ruller R."/>
            <person name="Salamov A."/>
            <person name="Salih N.S."/>
            <person name="Samson R.A."/>
            <person name="Sandor E."/>
            <person name="Sanguinetti M."/>
            <person name="Schuetze T."/>
            <person name="Sepcic K."/>
            <person name="Shelest E."/>
            <person name="Sherlock G."/>
            <person name="Sophianopoulou V."/>
            <person name="Squina F.M."/>
            <person name="Sun H."/>
            <person name="Susca A."/>
            <person name="Todd R.B."/>
            <person name="Tsang A."/>
            <person name="Unkles S.E."/>
            <person name="van de Wiele N."/>
            <person name="van Rossen-Uffink D."/>
            <person name="Oliveira J.V."/>
            <person name="Vesth T.C."/>
            <person name="Visser J."/>
            <person name="Yu J.-H."/>
            <person name="Zhou M."/>
            <person name="Andersen M.R."/>
            <person name="Archer D.B."/>
            <person name="Baker S.E."/>
            <person name="Benoit I."/>
            <person name="Brakhage A.A."/>
            <person name="Braus G.H."/>
            <person name="Fischer R."/>
            <person name="Frisvad J.C."/>
            <person name="Goldman G.H."/>
            <person name="Houbraken J."/>
            <person name="Oakley B."/>
            <person name="Pocsi I."/>
            <person name="Scazzocchio C."/>
            <person name="Seiboth B."/>
            <person name="vanKuyk P.A."/>
            <person name="Wortman J."/>
            <person name="Dyer P.S."/>
            <person name="Grigoriev I.V."/>
        </authorList>
    </citation>
    <scope>NUCLEOTIDE SEQUENCE [LARGE SCALE GENOMIC DNA]</scope>
    <source>
        <strain evidence="3">CBS 506.65</strain>
    </source>
</reference>
<keyword evidence="3" id="KW-1185">Reference proteome</keyword>
<protein>
    <submittedName>
        <fullName evidence="2">Uncharacterized protein</fullName>
    </submittedName>
</protein>
<gene>
    <name evidence="2" type="ORF">ASPZODRAFT_680183</name>
</gene>